<dbReference type="RefSeq" id="WP_052693692.1">
    <property type="nucleotide sequence ID" value="NZ_JZDQ02000038.1"/>
</dbReference>
<keyword evidence="2" id="KW-0472">Membrane</keyword>
<sequence length="102" mass="10593">MDLLIGLGFLGFIATVVLVVALTMVFSRSNLRRHSRRRQRRRRHGAPVHRGHDGVTWGADTSYSCSWFGAQGGDGHSGDGHSSSSCSSASCGGGSSCGGGGN</sequence>
<keyword evidence="4" id="KW-1185">Reference proteome</keyword>
<feature type="compositionally biased region" description="Basic residues" evidence="1">
    <location>
        <begin position="31"/>
        <end position="49"/>
    </location>
</feature>
<gene>
    <name evidence="3" type="ORF">UG56_022585</name>
</gene>
<keyword evidence="2" id="KW-1133">Transmembrane helix</keyword>
<proteinExistence type="predicted"/>
<keyword evidence="2" id="KW-0812">Transmembrane</keyword>
<feature type="region of interest" description="Disordered" evidence="1">
    <location>
        <begin position="73"/>
        <end position="102"/>
    </location>
</feature>
<evidence type="ECO:0000313" key="3">
    <source>
        <dbReference type="EMBL" id="OIJ24473.1"/>
    </source>
</evidence>
<dbReference type="STRING" id="1844.UG56_022585"/>
<evidence type="ECO:0000256" key="2">
    <source>
        <dbReference type="SAM" id="Phobius"/>
    </source>
</evidence>
<dbReference type="Proteomes" id="UP000033772">
    <property type="component" value="Unassembled WGS sequence"/>
</dbReference>
<reference evidence="3" key="1">
    <citation type="submission" date="2016-10" db="EMBL/GenBank/DDBJ databases">
        <title>Draft Genome Sequence of Nocardioides luteus Strain BAFB, an Alkane-Degrading Bacterium Isolated from JP-7 Polluted Soil.</title>
        <authorList>
            <person name="Brown L."/>
            <person name="Ruiz O.N."/>
            <person name="Gunasekera T."/>
        </authorList>
    </citation>
    <scope>NUCLEOTIDE SEQUENCE [LARGE SCALE GENOMIC DNA]</scope>
    <source>
        <strain evidence="3">BAFB</strain>
    </source>
</reference>
<dbReference type="EMBL" id="JZDQ02000038">
    <property type="protein sequence ID" value="OIJ24473.1"/>
    <property type="molecule type" value="Genomic_DNA"/>
</dbReference>
<organism evidence="3 4">
    <name type="scientific">Nocardioides luteus</name>
    <dbReference type="NCBI Taxonomy" id="1844"/>
    <lineage>
        <taxon>Bacteria</taxon>
        <taxon>Bacillati</taxon>
        <taxon>Actinomycetota</taxon>
        <taxon>Actinomycetes</taxon>
        <taxon>Propionibacteriales</taxon>
        <taxon>Nocardioidaceae</taxon>
        <taxon>Nocardioides</taxon>
    </lineage>
</organism>
<feature type="compositionally biased region" description="Low complexity" evidence="1">
    <location>
        <begin position="80"/>
        <end position="90"/>
    </location>
</feature>
<comment type="caution">
    <text evidence="3">The sequence shown here is derived from an EMBL/GenBank/DDBJ whole genome shotgun (WGS) entry which is preliminary data.</text>
</comment>
<dbReference type="AlphaFoldDB" id="A0A1J4N273"/>
<feature type="compositionally biased region" description="Gly residues" evidence="1">
    <location>
        <begin position="91"/>
        <end position="102"/>
    </location>
</feature>
<protein>
    <submittedName>
        <fullName evidence="3">Uncharacterized protein</fullName>
    </submittedName>
</protein>
<name>A0A1J4N273_9ACTN</name>
<evidence type="ECO:0000313" key="4">
    <source>
        <dbReference type="Proteomes" id="UP000033772"/>
    </source>
</evidence>
<evidence type="ECO:0000256" key="1">
    <source>
        <dbReference type="SAM" id="MobiDB-lite"/>
    </source>
</evidence>
<feature type="region of interest" description="Disordered" evidence="1">
    <location>
        <begin position="31"/>
        <end position="53"/>
    </location>
</feature>
<accession>A0A1J4N273</accession>
<feature type="transmembrane region" description="Helical" evidence="2">
    <location>
        <begin position="6"/>
        <end position="31"/>
    </location>
</feature>